<dbReference type="GeneID" id="300081573"/>
<sequence length="365" mass="39801">MMGFDGLLLLPSDAHSTAHERSVQRLLGEKLAALLGCPFLGPSQPGVHGQGKYYFLPSDTLVGDVTALGIEGPQDFFGGQVEHAFQATKAINHPTLDSPRYVPQGWSRRFARQIESITLPGFTAFDLDDAREAGRRLLRDGPVRLKPVEGCGGRGQQVLRTASELDAALADIDPQRIRELGLVLEEDLQEPYTYSVGQIRVAGVTLSYYGIQQLTSDNSGCQVYGGSELTLVRGEYLALMTLDLPRAVRLAVQQARIFELAVFEAYPTVRASRRNYDVAQGLNTVGRARCGVLEQSWRVGGASAAEIFALEAFIEQPDLQSLQASTHELYGDVPPPPGAICLYQGDEDGLGLISKYVRVTEHERA</sequence>
<dbReference type="SUPFAM" id="SSF56059">
    <property type="entry name" value="Glutathione synthetase ATP-binding domain-like"/>
    <property type="match status" value="1"/>
</dbReference>
<reference evidence="1" key="1">
    <citation type="submission" date="2022-06" db="EMBL/GenBank/DDBJ databases">
        <title>Complete genome of Pseudomonas hydrolytica DSWY01T.</title>
        <authorList>
            <person name="Jung J."/>
            <person name="Jeon C.O."/>
        </authorList>
    </citation>
    <scope>NUCLEOTIDE SEQUENCE</scope>
    <source>
        <strain evidence="1">DSWY01</strain>
    </source>
</reference>
<name>A0ABY5ADI8_9GAMM</name>
<dbReference type="InterPro" id="IPR021519">
    <property type="entry name" value="DUF3182"/>
</dbReference>
<accession>A0ABY5ADI8</accession>
<organism evidence="1 2">
    <name type="scientific">Ectopseudomonas hydrolytica</name>
    <dbReference type="NCBI Taxonomy" id="2493633"/>
    <lineage>
        <taxon>Bacteria</taxon>
        <taxon>Pseudomonadati</taxon>
        <taxon>Pseudomonadota</taxon>
        <taxon>Gammaproteobacteria</taxon>
        <taxon>Pseudomonadales</taxon>
        <taxon>Pseudomonadaceae</taxon>
        <taxon>Ectopseudomonas</taxon>
    </lineage>
</organism>
<dbReference type="Pfam" id="PF11379">
    <property type="entry name" value="DUF3182"/>
    <property type="match status" value="1"/>
</dbReference>
<proteinExistence type="predicted"/>
<keyword evidence="2" id="KW-1185">Reference proteome</keyword>
<protein>
    <submittedName>
        <fullName evidence="1">DUF3182 family protein</fullName>
    </submittedName>
</protein>
<evidence type="ECO:0000313" key="2">
    <source>
        <dbReference type="Proteomes" id="UP001054897"/>
    </source>
</evidence>
<evidence type="ECO:0000313" key="1">
    <source>
        <dbReference type="EMBL" id="USR41977.1"/>
    </source>
</evidence>
<dbReference type="Proteomes" id="UP001054897">
    <property type="component" value="Chromosome"/>
</dbReference>
<gene>
    <name evidence="1" type="ORF">L1F06_011340</name>
</gene>
<dbReference type="EMBL" id="CP099397">
    <property type="protein sequence ID" value="USR41977.1"/>
    <property type="molecule type" value="Genomic_DNA"/>
</dbReference>
<dbReference type="RefSeq" id="WP_129482665.1">
    <property type="nucleotide sequence ID" value="NZ_CP099397.1"/>
</dbReference>